<dbReference type="Proteomes" id="UP000007753">
    <property type="component" value="Plasmid pCHQ1"/>
</dbReference>
<sequence>MSEAEKPDLTSLTVQLLSAYVSNNTVESSELAGLIQSTRAALSEDKAPDAPAAPEFVPATTARKSLASRDHIISMIDGKPYKTLKRHLATNGLTPSEYRERYGLPRDYPMVAPGYSEQRREVAQRLGLGRKPAVAKQDEENKIVDAAPAASAEARALDNAAAPVAAPVPSEAPAKPARTPRKAAKAPATKARSVKTAAAAEPEVAPQEAPATDDVAVSEAAPVVSEAPAKPARKPRKSASAVAKEASVAEKPANGDAAKPTRGRRSKGNEVTSVVEAKAPRRRKAPAQPAVEAG</sequence>
<dbReference type="KEGG" id="sjp:SJA_P1-00730"/>
<keyword evidence="4" id="KW-1185">Reference proteome</keyword>
<evidence type="ECO:0000313" key="3">
    <source>
        <dbReference type="EMBL" id="BAI99025.1"/>
    </source>
</evidence>
<reference evidence="3 4" key="1">
    <citation type="journal article" date="2010" name="J. Bacteriol.">
        <title>Complete genome sequence of the representative gamma-hexachlorocyclohexane-degrading bacterium Sphingobium japonicum UT26.</title>
        <authorList>
            <person name="Nagata Y."/>
            <person name="Ohtsubo Y."/>
            <person name="Endo R."/>
            <person name="Ichikawa N."/>
            <person name="Ankai A."/>
            <person name="Oguchi A."/>
            <person name="Fukui S."/>
            <person name="Fujita N."/>
            <person name="Tsuda M."/>
        </authorList>
    </citation>
    <scope>NUCLEOTIDE SEQUENCE [LARGE SCALE GENOMIC DNA]</scope>
    <source>
        <strain evidence="4">DSM 16413 / CCM 7287 / MTCC 6362 / UT26 / NBRC 101211 / UT26S</strain>
        <plasmid evidence="3 4">pCHQ1</plasmid>
    </source>
</reference>
<dbReference type="GO" id="GO:0008270">
    <property type="term" value="F:zinc ion binding"/>
    <property type="evidence" value="ECO:0007669"/>
    <property type="project" value="InterPro"/>
</dbReference>
<feature type="compositionally biased region" description="Low complexity" evidence="2">
    <location>
        <begin position="156"/>
        <end position="177"/>
    </location>
</feature>
<feature type="compositionally biased region" description="Low complexity" evidence="2">
    <location>
        <begin position="238"/>
        <end position="251"/>
    </location>
</feature>
<name>D4Z8U3_SPHIU</name>
<gene>
    <name evidence="3" type="ordered locus">SJA_P1-00730</name>
</gene>
<dbReference type="HOGENOM" id="CLU_075560_0_0_5"/>
<evidence type="ECO:0000256" key="1">
    <source>
        <dbReference type="ARBA" id="ARBA00007031"/>
    </source>
</evidence>
<geneLocation type="plasmid" evidence="3 4">
    <name>pCHQ1</name>
</geneLocation>
<dbReference type="InterPro" id="IPR041920">
    <property type="entry name" value="ROS/MUCR_sf"/>
</dbReference>
<dbReference type="GO" id="GO:0003677">
    <property type="term" value="F:DNA binding"/>
    <property type="evidence" value="ECO:0007669"/>
    <property type="project" value="InterPro"/>
</dbReference>
<feature type="compositionally biased region" description="Low complexity" evidence="2">
    <location>
        <begin position="185"/>
        <end position="229"/>
    </location>
</feature>
<dbReference type="Gene3D" id="1.10.10.1550">
    <property type="entry name" value="ROS/MUCR transcriptional regulator protein"/>
    <property type="match status" value="1"/>
</dbReference>
<protein>
    <submittedName>
        <fullName evidence="3">MucR-family transcriptional regulator</fullName>
    </submittedName>
</protein>
<accession>D4Z8U3</accession>
<dbReference type="AlphaFoldDB" id="D4Z8U3"/>
<organism evidence="3 4">
    <name type="scientific">Sphingobium indicum (strain DSM 16413 / CCM 7287 / MTCC 6362 / UT26 / NBRC 101211 / UT26S)</name>
    <name type="common">Sphingobium japonicum</name>
    <dbReference type="NCBI Taxonomy" id="452662"/>
    <lineage>
        <taxon>Bacteria</taxon>
        <taxon>Pseudomonadati</taxon>
        <taxon>Pseudomonadota</taxon>
        <taxon>Alphaproteobacteria</taxon>
        <taxon>Sphingomonadales</taxon>
        <taxon>Sphingomonadaceae</taxon>
        <taxon>Sphingobium</taxon>
    </lineage>
</organism>
<evidence type="ECO:0000313" key="4">
    <source>
        <dbReference type="Proteomes" id="UP000007753"/>
    </source>
</evidence>
<evidence type="ECO:0000256" key="2">
    <source>
        <dbReference type="SAM" id="MobiDB-lite"/>
    </source>
</evidence>
<dbReference type="Pfam" id="PF05443">
    <property type="entry name" value="ROS_MUCR"/>
    <property type="match status" value="1"/>
</dbReference>
<proteinExistence type="inferred from homology"/>
<dbReference type="EMBL" id="AP010805">
    <property type="protein sequence ID" value="BAI99025.1"/>
    <property type="molecule type" value="Genomic_DNA"/>
</dbReference>
<dbReference type="GO" id="GO:0006355">
    <property type="term" value="P:regulation of DNA-templated transcription"/>
    <property type="evidence" value="ECO:0007669"/>
    <property type="project" value="InterPro"/>
</dbReference>
<dbReference type="InterPro" id="IPR008807">
    <property type="entry name" value="ROS_MUCR"/>
</dbReference>
<feature type="region of interest" description="Disordered" evidence="2">
    <location>
        <begin position="156"/>
        <end position="294"/>
    </location>
</feature>
<dbReference type="GeneID" id="29275642"/>
<keyword evidence="3" id="KW-0614">Plasmid</keyword>
<dbReference type="RefSeq" id="WP_013041616.1">
    <property type="nucleotide sequence ID" value="NC_014007.1"/>
</dbReference>
<comment type="similarity">
    <text evidence="1">Belongs to the ros/MucR family.</text>
</comment>